<keyword evidence="3" id="KW-1185">Reference proteome</keyword>
<dbReference type="AlphaFoldDB" id="A0A0A8L311"/>
<dbReference type="Pfam" id="PF06090">
    <property type="entry name" value="Ins_P5_2-kin"/>
    <property type="match status" value="1"/>
</dbReference>
<comment type="caution">
    <text evidence="2">The sequence shown here is derived from an EMBL/GenBank/DDBJ whole genome shotgun (WGS) entry which is preliminary data.</text>
</comment>
<dbReference type="Proteomes" id="UP000031516">
    <property type="component" value="Unassembled WGS sequence"/>
</dbReference>
<organism evidence="2 3">
    <name type="scientific">Kluyveromyces dobzhanskii CBS 2104</name>
    <dbReference type="NCBI Taxonomy" id="1427455"/>
    <lineage>
        <taxon>Eukaryota</taxon>
        <taxon>Fungi</taxon>
        <taxon>Dikarya</taxon>
        <taxon>Ascomycota</taxon>
        <taxon>Saccharomycotina</taxon>
        <taxon>Saccharomycetes</taxon>
        <taxon>Saccharomycetales</taxon>
        <taxon>Saccharomycetaceae</taxon>
        <taxon>Kluyveromyces</taxon>
    </lineage>
</organism>
<keyword evidence="1" id="KW-0808">Transferase</keyword>
<dbReference type="GO" id="GO:0005524">
    <property type="term" value="F:ATP binding"/>
    <property type="evidence" value="ECO:0007669"/>
    <property type="project" value="UniProtKB-KW"/>
</dbReference>
<protein>
    <recommendedName>
        <fullName evidence="1">Inositol-pentakisphosphate 2-kinase</fullName>
        <ecNumber evidence="1">2.7.1.158</ecNumber>
    </recommendedName>
</protein>
<evidence type="ECO:0000256" key="1">
    <source>
        <dbReference type="RuleBase" id="RU364126"/>
    </source>
</evidence>
<comment type="function">
    <text evidence="1">Phosphorylates Ins(1,3,4,5,6)P5 at position 2 to form Ins(1,2,3,4,5,6)P6 (InsP6 or phytate).</text>
</comment>
<gene>
    <name evidence="2" type="ORF">KLDO_g906</name>
</gene>
<reference evidence="2 3" key="1">
    <citation type="submission" date="2014-03" db="EMBL/GenBank/DDBJ databases">
        <title>The genome of Kluyveromyces dobzhanskii.</title>
        <authorList>
            <person name="Nystedt B."/>
            <person name="Astrom S."/>
        </authorList>
    </citation>
    <scope>NUCLEOTIDE SEQUENCE [LARGE SCALE GENOMIC DNA]</scope>
    <source>
        <strain evidence="2 3">CBS 2104</strain>
    </source>
</reference>
<keyword evidence="1" id="KW-0067">ATP-binding</keyword>
<comment type="catalytic activity">
    <reaction evidence="1">
        <text>1D-myo-inositol 1,3,4,5,6-pentakisphosphate + ATP = 1D-myo-inositol hexakisphosphate + ADP + H(+)</text>
        <dbReference type="Rhea" id="RHEA:20313"/>
        <dbReference type="ChEBI" id="CHEBI:15378"/>
        <dbReference type="ChEBI" id="CHEBI:30616"/>
        <dbReference type="ChEBI" id="CHEBI:57733"/>
        <dbReference type="ChEBI" id="CHEBI:58130"/>
        <dbReference type="ChEBI" id="CHEBI:456216"/>
        <dbReference type="EC" id="2.7.1.158"/>
    </reaction>
</comment>
<evidence type="ECO:0000313" key="3">
    <source>
        <dbReference type="Proteomes" id="UP000031516"/>
    </source>
</evidence>
<dbReference type="GO" id="GO:0035299">
    <property type="term" value="F:inositol-1,3,4,5,6-pentakisphosphate 2-kinase activity"/>
    <property type="evidence" value="ECO:0007669"/>
    <property type="project" value="UniProtKB-EC"/>
</dbReference>
<dbReference type="EC" id="2.7.1.158" evidence="1"/>
<sequence length="249" mass="29212">MHNEVYRICLRYRELSKNNDYAARNFQFINSKVRTLPMLADVVVPMRLEPVPVDALWGEVLQEENISIDDSYVECIKMPLLHAGDSTCEELDHFNRIYQCATRNAVTWEFKPKWLYQSTDYCRNCTHNAWKGRDIQYCFLDDPELVVETLFRNCDVPLEFLHDVVKYLRSTDSVTRRLFAAQELVKDDLATLMTLRDVTCFLTWSRAERSIGASIIDVDQKPEEKLRHWQDTEMALASFPEKKKAHHGL</sequence>
<keyword evidence="1" id="KW-0418">Kinase</keyword>
<comment type="domain">
    <text evidence="1">The EXKPK motif is conserved in inositol-pentakisphosphate 2-kinases of both family 1 and 2.</text>
</comment>
<dbReference type="EMBL" id="CCBQ010000016">
    <property type="protein sequence ID" value="CDO92590.1"/>
    <property type="molecule type" value="Genomic_DNA"/>
</dbReference>
<proteinExistence type="predicted"/>
<accession>A0A0A8L311</accession>
<dbReference type="InterPro" id="IPR009286">
    <property type="entry name" value="Ins_P5_2-kin"/>
</dbReference>
<name>A0A0A8L311_9SACH</name>
<dbReference type="OrthoDB" id="272370at2759"/>
<evidence type="ECO:0000313" key="2">
    <source>
        <dbReference type="EMBL" id="CDO92590.1"/>
    </source>
</evidence>
<keyword evidence="1" id="KW-0547">Nucleotide-binding</keyword>